<dbReference type="Proteomes" id="UP000007129">
    <property type="component" value="Unassembled WGS sequence"/>
</dbReference>
<dbReference type="VEuPathDB" id="FungiDB:MPH_07682"/>
<dbReference type="HOGENOM" id="CLU_2298329_0_0_1"/>
<feature type="non-terminal residue" evidence="1">
    <location>
        <position position="101"/>
    </location>
</feature>
<accession>K2RQT0</accession>
<protein>
    <submittedName>
        <fullName evidence="1">Uncharacterized protein</fullName>
    </submittedName>
</protein>
<gene>
    <name evidence="1" type="ORF">MPH_07682</name>
</gene>
<reference evidence="1 2" key="1">
    <citation type="journal article" date="2012" name="BMC Genomics">
        <title>Tools to kill: Genome of one of the most destructive plant pathogenic fungi Macrophomina phaseolina.</title>
        <authorList>
            <person name="Islam M.S."/>
            <person name="Haque M.S."/>
            <person name="Islam M.M."/>
            <person name="Emdad E.M."/>
            <person name="Halim A."/>
            <person name="Hossen Q.M.M."/>
            <person name="Hossain M.Z."/>
            <person name="Ahmed B."/>
            <person name="Rahim S."/>
            <person name="Rahman M.S."/>
            <person name="Alam M.M."/>
            <person name="Hou S."/>
            <person name="Wan X."/>
            <person name="Saito J.A."/>
            <person name="Alam M."/>
        </authorList>
    </citation>
    <scope>NUCLEOTIDE SEQUENCE [LARGE SCALE GENOMIC DNA]</scope>
    <source>
        <strain evidence="1 2">MS6</strain>
    </source>
</reference>
<comment type="caution">
    <text evidence="1">The sequence shown here is derived from an EMBL/GenBank/DDBJ whole genome shotgun (WGS) entry which is preliminary data.</text>
</comment>
<name>K2RQT0_MACPH</name>
<evidence type="ECO:0000313" key="1">
    <source>
        <dbReference type="EMBL" id="EKG15117.1"/>
    </source>
</evidence>
<sequence length="101" mass="11857">MRFHIASFLKENSARPLRLTRRGIRVAAIDAASSTTRLHSTDGCIRKYQHLLGKPEISPLIRHVESHKLSQLNDVYALALFLRKPCCLWYRSMRKREWVRL</sequence>
<organism evidence="1 2">
    <name type="scientific">Macrophomina phaseolina (strain MS6)</name>
    <name type="common">Charcoal rot fungus</name>
    <dbReference type="NCBI Taxonomy" id="1126212"/>
    <lineage>
        <taxon>Eukaryota</taxon>
        <taxon>Fungi</taxon>
        <taxon>Dikarya</taxon>
        <taxon>Ascomycota</taxon>
        <taxon>Pezizomycotina</taxon>
        <taxon>Dothideomycetes</taxon>
        <taxon>Dothideomycetes incertae sedis</taxon>
        <taxon>Botryosphaeriales</taxon>
        <taxon>Botryosphaeriaceae</taxon>
        <taxon>Macrophomina</taxon>
    </lineage>
</organism>
<proteinExistence type="predicted"/>
<dbReference type="EMBL" id="AHHD01000328">
    <property type="protein sequence ID" value="EKG15117.1"/>
    <property type="molecule type" value="Genomic_DNA"/>
</dbReference>
<dbReference type="InParanoid" id="K2RQT0"/>
<evidence type="ECO:0000313" key="2">
    <source>
        <dbReference type="Proteomes" id="UP000007129"/>
    </source>
</evidence>
<dbReference type="AlphaFoldDB" id="K2RQT0"/>